<dbReference type="Pfam" id="PF00675">
    <property type="entry name" value="Peptidase_M16"/>
    <property type="match status" value="1"/>
</dbReference>
<feature type="domain" description="Peptidase M16 C-terminal" evidence="3">
    <location>
        <begin position="186"/>
        <end position="360"/>
    </location>
</feature>
<dbReference type="RefSeq" id="WP_235225510.1">
    <property type="nucleotide sequence ID" value="NZ_JAKGAQ010000002.1"/>
</dbReference>
<dbReference type="PANTHER" id="PTHR11851">
    <property type="entry name" value="METALLOPROTEASE"/>
    <property type="match status" value="1"/>
</dbReference>
<gene>
    <name evidence="4" type="ORF">L0664_09385</name>
</gene>
<dbReference type="InterPro" id="IPR011765">
    <property type="entry name" value="Pept_M16_N"/>
</dbReference>
<dbReference type="Proteomes" id="UP001200557">
    <property type="component" value="Unassembled WGS sequence"/>
</dbReference>
<protein>
    <submittedName>
        <fullName evidence="4">Insulinase family protein</fullName>
    </submittedName>
</protein>
<evidence type="ECO:0000313" key="4">
    <source>
        <dbReference type="EMBL" id="MCF2871273.1"/>
    </source>
</evidence>
<feature type="domain" description="Peptidase M16 N-terminal" evidence="2">
    <location>
        <begin position="38"/>
        <end position="179"/>
    </location>
</feature>
<keyword evidence="5" id="KW-1185">Reference proteome</keyword>
<feature type="chain" id="PRO_5047253297" evidence="1">
    <location>
        <begin position="20"/>
        <end position="435"/>
    </location>
</feature>
<feature type="signal peptide" evidence="1">
    <location>
        <begin position="1"/>
        <end position="19"/>
    </location>
</feature>
<evidence type="ECO:0000313" key="5">
    <source>
        <dbReference type="Proteomes" id="UP001200557"/>
    </source>
</evidence>
<dbReference type="InterPro" id="IPR050361">
    <property type="entry name" value="MPP/UQCRC_Complex"/>
</dbReference>
<reference evidence="4 5" key="1">
    <citation type="submission" date="2022-01" db="EMBL/GenBank/DDBJ databases">
        <title>Octadecabacter sp. nov., isolated from a marine alga.</title>
        <authorList>
            <person name="Jin M.S."/>
            <person name="Kim H.M."/>
            <person name="Han D.M."/>
            <person name="Jung J.J."/>
            <person name="Jeon C.O."/>
        </authorList>
    </citation>
    <scope>NUCLEOTIDE SEQUENCE [LARGE SCALE GENOMIC DNA]</scope>
    <source>
        <strain evidence="4 5">G9-8</strain>
    </source>
</reference>
<proteinExistence type="predicted"/>
<dbReference type="InterPro" id="IPR011249">
    <property type="entry name" value="Metalloenz_LuxS/M16"/>
</dbReference>
<dbReference type="EMBL" id="JAKGAQ010000002">
    <property type="protein sequence ID" value="MCF2871273.1"/>
    <property type="molecule type" value="Genomic_DNA"/>
</dbReference>
<evidence type="ECO:0000256" key="1">
    <source>
        <dbReference type="SAM" id="SignalP"/>
    </source>
</evidence>
<dbReference type="PANTHER" id="PTHR11851:SF224">
    <property type="entry name" value="PROCESSING PROTEASE"/>
    <property type="match status" value="1"/>
</dbReference>
<accession>A0ABS9CVU3</accession>
<evidence type="ECO:0000259" key="2">
    <source>
        <dbReference type="Pfam" id="PF00675"/>
    </source>
</evidence>
<keyword evidence="1" id="KW-0732">Signal</keyword>
<sequence length="435" mass="46268">MIRLFLAFALAVAALPARAIDIQEITSPGGVDAWLVQEESIPFVAIEIVFDGGATLDLPGKRGATNLMMALLEEGSGDLDARGFQEAREALAASYGFNAYDDSVSVSAVFLSENRDEAVALLRDALINPRFDDDAIERVRAQVQSILRSDAQDPNSIAGAAFDAAAFGDHPYGSSIDGTAETVAALTQADLFDAHRNALVKGRVHVGAAGDISAEELGVLIDDLIGVLPEDGPEIPPRVEFGLDGGTTIVEFETPQSVALFGHAGIERDADDFFAAFLLNEILGGNGLESRLMREVREERGLTYGIYTYLVPKDLSEVYLGQVASANGTIAEAIEVVRDEWALMASEGVSAQELAQAKTYLTGAYPLRFDGNAEIAGILVGMQAVGLPTEYIENRNDLVNAVTLEDVNRVASELLDPDGLHFVVVGQPVGLEATN</sequence>
<dbReference type="Pfam" id="PF05193">
    <property type="entry name" value="Peptidase_M16_C"/>
    <property type="match status" value="1"/>
</dbReference>
<comment type="caution">
    <text evidence="4">The sequence shown here is derived from an EMBL/GenBank/DDBJ whole genome shotgun (WGS) entry which is preliminary data.</text>
</comment>
<organism evidence="4 5">
    <name type="scientific">Octadecabacter dasysiphoniae</name>
    <dbReference type="NCBI Taxonomy" id="2909341"/>
    <lineage>
        <taxon>Bacteria</taxon>
        <taxon>Pseudomonadati</taxon>
        <taxon>Pseudomonadota</taxon>
        <taxon>Alphaproteobacteria</taxon>
        <taxon>Rhodobacterales</taxon>
        <taxon>Roseobacteraceae</taxon>
        <taxon>Octadecabacter</taxon>
    </lineage>
</organism>
<name>A0ABS9CVU3_9RHOB</name>
<dbReference type="Gene3D" id="3.30.830.10">
    <property type="entry name" value="Metalloenzyme, LuxS/M16 peptidase-like"/>
    <property type="match status" value="2"/>
</dbReference>
<dbReference type="InterPro" id="IPR007863">
    <property type="entry name" value="Peptidase_M16_C"/>
</dbReference>
<dbReference type="SUPFAM" id="SSF63411">
    <property type="entry name" value="LuxS/MPP-like metallohydrolase"/>
    <property type="match status" value="2"/>
</dbReference>
<evidence type="ECO:0000259" key="3">
    <source>
        <dbReference type="Pfam" id="PF05193"/>
    </source>
</evidence>